<keyword evidence="2" id="KW-1185">Reference proteome</keyword>
<dbReference type="AlphaFoldDB" id="A0A430AWP7"/>
<proteinExistence type="predicted"/>
<protein>
    <submittedName>
        <fullName evidence="1">DUF2187 domain-containing protein</fullName>
    </submittedName>
</protein>
<accession>A0A430AWP7</accession>
<reference evidence="1 2" key="1">
    <citation type="submission" date="2017-05" db="EMBL/GenBank/DDBJ databases">
        <title>Vagococcus spp. assemblies.</title>
        <authorList>
            <person name="Gulvik C.A."/>
        </authorList>
    </citation>
    <scope>NUCLEOTIDE SEQUENCE [LARGE SCALE GENOMIC DNA]</scope>
    <source>
        <strain evidence="1 2">LMG 24798</strain>
    </source>
</reference>
<sequence length="66" mass="7669">MAVDNINRKLTFSWEDKTYEGFIEKEYENSYLIDVTNPSEEMADKYLGRLVVSKKNCQLIGSIKSD</sequence>
<gene>
    <name evidence="1" type="ORF">CBF27_05830</name>
</gene>
<dbReference type="Proteomes" id="UP000286773">
    <property type="component" value="Unassembled WGS sequence"/>
</dbReference>
<dbReference type="EMBL" id="NGKC01000005">
    <property type="protein sequence ID" value="RSU12491.1"/>
    <property type="molecule type" value="Genomic_DNA"/>
</dbReference>
<evidence type="ECO:0000313" key="1">
    <source>
        <dbReference type="EMBL" id="RSU12491.1"/>
    </source>
</evidence>
<evidence type="ECO:0000313" key="2">
    <source>
        <dbReference type="Proteomes" id="UP000286773"/>
    </source>
</evidence>
<name>A0A430AWP7_9ENTE</name>
<dbReference type="RefSeq" id="WP_170175023.1">
    <property type="nucleotide sequence ID" value="NZ_NGKC01000005.1"/>
</dbReference>
<organism evidence="1 2">
    <name type="scientific">Vagococcus acidifermentans</name>
    <dbReference type="NCBI Taxonomy" id="564710"/>
    <lineage>
        <taxon>Bacteria</taxon>
        <taxon>Bacillati</taxon>
        <taxon>Bacillota</taxon>
        <taxon>Bacilli</taxon>
        <taxon>Lactobacillales</taxon>
        <taxon>Enterococcaceae</taxon>
        <taxon>Vagococcus</taxon>
    </lineage>
</organism>
<comment type="caution">
    <text evidence="1">The sequence shown here is derived from an EMBL/GenBank/DDBJ whole genome shotgun (WGS) entry which is preliminary data.</text>
</comment>